<dbReference type="InterPro" id="IPR019142">
    <property type="entry name" value="Dymeclin"/>
</dbReference>
<gene>
    <name evidence="5" type="ORF">NEZAVI_LOCUS3422</name>
</gene>
<dbReference type="PANTHER" id="PTHR12895">
    <property type="entry name" value="DYMECLIN"/>
    <property type="match status" value="1"/>
</dbReference>
<name>A0A9P0E2G4_NEZVI</name>
<keyword evidence="4" id="KW-0449">Lipoprotein</keyword>
<evidence type="ECO:0000313" key="6">
    <source>
        <dbReference type="Proteomes" id="UP001152798"/>
    </source>
</evidence>
<keyword evidence="3" id="KW-0519">Myristate</keyword>
<reference evidence="5" key="1">
    <citation type="submission" date="2022-01" db="EMBL/GenBank/DDBJ databases">
        <authorList>
            <person name="King R."/>
        </authorList>
    </citation>
    <scope>NUCLEOTIDE SEQUENCE</scope>
</reference>
<dbReference type="AlphaFoldDB" id="A0A9P0E2G4"/>
<evidence type="ECO:0000256" key="3">
    <source>
        <dbReference type="ARBA" id="ARBA00022707"/>
    </source>
</evidence>
<dbReference type="Proteomes" id="UP001152798">
    <property type="component" value="Chromosome 2"/>
</dbReference>
<comment type="similarity">
    <text evidence="1">Belongs to the dymeclin family.</text>
</comment>
<proteinExistence type="inferred from homology"/>
<evidence type="ECO:0000256" key="4">
    <source>
        <dbReference type="ARBA" id="ARBA00023288"/>
    </source>
</evidence>
<accession>A0A9P0E2G4</accession>
<keyword evidence="6" id="KW-1185">Reference proteome</keyword>
<protein>
    <recommendedName>
        <fullName evidence="2">Dymeclin</fullName>
    </recommendedName>
</protein>
<dbReference type="PANTHER" id="PTHR12895:SF9">
    <property type="entry name" value="DYMECLIN"/>
    <property type="match status" value="1"/>
</dbReference>
<evidence type="ECO:0000313" key="5">
    <source>
        <dbReference type="EMBL" id="CAH1392634.1"/>
    </source>
</evidence>
<evidence type="ECO:0000256" key="1">
    <source>
        <dbReference type="ARBA" id="ARBA00010603"/>
    </source>
</evidence>
<dbReference type="GO" id="GO:0005794">
    <property type="term" value="C:Golgi apparatus"/>
    <property type="evidence" value="ECO:0007669"/>
    <property type="project" value="TreeGrafter"/>
</dbReference>
<sequence>MGALSSSLNQDLSQNGLLLKFVGKDHIPLQDAFWNDLLSFPYKPLTVEDDKKLFEKNKFLFNHLAINNLKTGNFGTLLRIFLKKSSYLLQSSNNAIARYSLQTYNALLVTRYYLQHLVHKFPECEVIKHIESQGSMNRDAFKAESLNLQLINGLMNILIALPIFNDTYPVHRESINVFLVLLSIELFTTESITELKLYNIIFESCKSRDLGLALITTFSNQQKGLSHQGSSFFGLGDIMGFLLSATENEVPALCRNAALLLIVLVNQYVAFSNPYRNVLSSISDFSKLYHSICIALEYEETTLLLYHLLHRNEQFKTFVLAQSDIDVLVVPMLRAIYHANDSSCHHMYMSLIILLILTEDVEFNKKVHEIVLKSVPWYVDRQLSEITLGGLIILVTTRTVQYNLLKMRDEYLHTNCLAALANMSSQFSNLQSYVCQRLVGLFEVLAKTYNRARQELVAIEKALRIILEVLNSCLSNQLISNTNLIYTLLYNKHIFDTFRNNPAFQDIISNITQVLEYFISKLETEKDMCTDVDTVLKVIVDSSPKWPSHRLQKFPELKFKYVEEEKPEEFFIPYVWSLVSDYSCVYLQSSSFKKC</sequence>
<organism evidence="5 6">
    <name type="scientific">Nezara viridula</name>
    <name type="common">Southern green stink bug</name>
    <name type="synonym">Cimex viridulus</name>
    <dbReference type="NCBI Taxonomy" id="85310"/>
    <lineage>
        <taxon>Eukaryota</taxon>
        <taxon>Metazoa</taxon>
        <taxon>Ecdysozoa</taxon>
        <taxon>Arthropoda</taxon>
        <taxon>Hexapoda</taxon>
        <taxon>Insecta</taxon>
        <taxon>Pterygota</taxon>
        <taxon>Neoptera</taxon>
        <taxon>Paraneoptera</taxon>
        <taxon>Hemiptera</taxon>
        <taxon>Heteroptera</taxon>
        <taxon>Panheteroptera</taxon>
        <taxon>Pentatomomorpha</taxon>
        <taxon>Pentatomoidea</taxon>
        <taxon>Pentatomidae</taxon>
        <taxon>Pentatominae</taxon>
        <taxon>Nezara</taxon>
    </lineage>
</organism>
<dbReference type="OrthoDB" id="10253409at2759"/>
<dbReference type="Pfam" id="PF09742">
    <property type="entry name" value="Dymeclin"/>
    <property type="match status" value="1"/>
</dbReference>
<evidence type="ECO:0000256" key="2">
    <source>
        <dbReference type="ARBA" id="ARBA00015736"/>
    </source>
</evidence>
<dbReference type="EMBL" id="OV725078">
    <property type="protein sequence ID" value="CAH1392634.1"/>
    <property type="molecule type" value="Genomic_DNA"/>
</dbReference>
<dbReference type="GO" id="GO:0007030">
    <property type="term" value="P:Golgi organization"/>
    <property type="evidence" value="ECO:0007669"/>
    <property type="project" value="TreeGrafter"/>
</dbReference>